<feature type="region of interest" description="Disordered" evidence="1">
    <location>
        <begin position="151"/>
        <end position="172"/>
    </location>
</feature>
<proteinExistence type="predicted"/>
<protein>
    <submittedName>
        <fullName evidence="2">Uncharacterized protein</fullName>
    </submittedName>
</protein>
<evidence type="ECO:0000313" key="3">
    <source>
        <dbReference type="Proteomes" id="UP000183050"/>
    </source>
</evidence>
<gene>
    <name evidence="2" type="ORF">BMW22_02440</name>
</gene>
<reference evidence="2 3" key="1">
    <citation type="submission" date="2016-11" db="EMBL/GenBank/DDBJ databases">
        <title>Rhizobium leguminosarum bv. viciae strain Vaf12 isolated from Vavilovia formosa root nodules from Russia, Dagestan.</title>
        <authorList>
            <person name="Kimeklis A."/>
        </authorList>
    </citation>
    <scope>NUCLEOTIDE SEQUENCE [LARGE SCALE GENOMIC DNA]</scope>
    <source>
        <strain evidence="2 3">Vaf-108</strain>
    </source>
</reference>
<organism evidence="2 3">
    <name type="scientific">Rhizobium leguminosarum</name>
    <dbReference type="NCBI Taxonomy" id="384"/>
    <lineage>
        <taxon>Bacteria</taxon>
        <taxon>Pseudomonadati</taxon>
        <taxon>Pseudomonadota</taxon>
        <taxon>Alphaproteobacteria</taxon>
        <taxon>Hyphomicrobiales</taxon>
        <taxon>Rhizobiaceae</taxon>
        <taxon>Rhizobium/Agrobacterium group</taxon>
        <taxon>Rhizobium</taxon>
    </lineage>
</organism>
<dbReference type="AlphaFoldDB" id="A0A1L3Z4P7"/>
<dbReference type="EMBL" id="CP018228">
    <property type="protein sequence ID" value="API50643.1"/>
    <property type="molecule type" value="Genomic_DNA"/>
</dbReference>
<dbReference type="RefSeq" id="WP_072637577.1">
    <property type="nucleotide sequence ID" value="NZ_CP018228.1"/>
</dbReference>
<evidence type="ECO:0000256" key="1">
    <source>
        <dbReference type="SAM" id="MobiDB-lite"/>
    </source>
</evidence>
<accession>A0A1L3Z4P7</accession>
<evidence type="ECO:0000313" key="2">
    <source>
        <dbReference type="EMBL" id="API50643.1"/>
    </source>
</evidence>
<sequence length="172" mass="19836">MDFVAKLDAVAPQKCDRGRPLPVRSIGSAKIAEFQMWAWNQIRRGSMNEKRADKKKYCRSYDFSQRAEFVPNRDQKFTNHGQAKRNARDHLGKYTQNMRNINYDFNYLLTGDFCFIKQNQRLNPEKTDTTPFTSSKACVFSVSSIQFGSPSKELQDMQQVTSTYPARKGQAA</sequence>
<dbReference type="Proteomes" id="UP000183050">
    <property type="component" value="Chromosome"/>
</dbReference>
<name>A0A1L3Z4P7_RHILE</name>